<dbReference type="Gene3D" id="1.25.40.10">
    <property type="entry name" value="Tetratricopeptide repeat domain"/>
    <property type="match status" value="2"/>
</dbReference>
<dbReference type="SMART" id="SM00671">
    <property type="entry name" value="SEL1"/>
    <property type="match status" value="5"/>
</dbReference>
<evidence type="ECO:0000313" key="2">
    <source>
        <dbReference type="EMBL" id="BDU68507.1"/>
    </source>
</evidence>
<dbReference type="Proteomes" id="UP001242010">
    <property type="component" value="Chromosome"/>
</dbReference>
<sequence>MAAQPAAPLAGWPVWGRPLGWLALILLGPLLLLPTPLAPLALGWATLLALVIWGIGVAAVIGAMVGTTTPVLMHLERGVRRWAARFAPDPGALWIQWAREAHRSSQAHWCLEQAAGLGGAEALFQEGLAYLDGGFGAGGQIAGLERMVRAAQQGHPEAAFWLAEALRTGRGGRGDAEGALRWYQASAAAGFGPAAAWLTEAHARGDGVAVDPGQARHWAEVAERLAPHPPLSRSLLRHDAAPEDPLVQAGASFLQSLEDMADRGLQHRAGRWALGVGAVLLAGLGMGTVVTFFLVGASGLFFLPLLMLAPPGIMLAWLAWQLRRDRPRQGRDRLREAAEAGDPEACFRLGVAYRKGTPSMPPDDSCAVVWFRRAAEAGHREAMGALAQAYLGGHGVVRDPREAARWTEASRQGPA</sequence>
<dbReference type="InterPro" id="IPR011990">
    <property type="entry name" value="TPR-like_helical_dom_sf"/>
</dbReference>
<organism evidence="2 3">
    <name type="scientific">Geothrix oryzae</name>
    <dbReference type="NCBI Taxonomy" id="2927975"/>
    <lineage>
        <taxon>Bacteria</taxon>
        <taxon>Pseudomonadati</taxon>
        <taxon>Acidobacteriota</taxon>
        <taxon>Holophagae</taxon>
        <taxon>Holophagales</taxon>
        <taxon>Holophagaceae</taxon>
        <taxon>Geothrix</taxon>
    </lineage>
</organism>
<keyword evidence="1" id="KW-1133">Transmembrane helix</keyword>
<feature type="transmembrane region" description="Helical" evidence="1">
    <location>
        <begin position="50"/>
        <end position="75"/>
    </location>
</feature>
<dbReference type="InterPro" id="IPR006597">
    <property type="entry name" value="Sel1-like"/>
</dbReference>
<dbReference type="RefSeq" id="WP_286355144.1">
    <property type="nucleotide sequence ID" value="NZ_AP027079.1"/>
</dbReference>
<feature type="transmembrane region" description="Helical" evidence="1">
    <location>
        <begin position="301"/>
        <end position="320"/>
    </location>
</feature>
<evidence type="ECO:0000256" key="1">
    <source>
        <dbReference type="SAM" id="Phobius"/>
    </source>
</evidence>
<dbReference type="Pfam" id="PF08238">
    <property type="entry name" value="Sel1"/>
    <property type="match status" value="4"/>
</dbReference>
<evidence type="ECO:0008006" key="4">
    <source>
        <dbReference type="Google" id="ProtNLM"/>
    </source>
</evidence>
<dbReference type="InterPro" id="IPR050767">
    <property type="entry name" value="Sel1_AlgK"/>
</dbReference>
<dbReference type="PANTHER" id="PTHR11102">
    <property type="entry name" value="SEL-1-LIKE PROTEIN"/>
    <property type="match status" value="1"/>
</dbReference>
<proteinExistence type="predicted"/>
<name>A0ABM8DNL4_9BACT</name>
<dbReference type="EMBL" id="AP027079">
    <property type="protein sequence ID" value="BDU68507.1"/>
    <property type="molecule type" value="Genomic_DNA"/>
</dbReference>
<keyword evidence="1" id="KW-0472">Membrane</keyword>
<feature type="transmembrane region" description="Helical" evidence="1">
    <location>
        <begin position="272"/>
        <end position="295"/>
    </location>
</feature>
<accession>A0ABM8DNL4</accession>
<evidence type="ECO:0000313" key="3">
    <source>
        <dbReference type="Proteomes" id="UP001242010"/>
    </source>
</evidence>
<dbReference type="SUPFAM" id="SSF81901">
    <property type="entry name" value="HCP-like"/>
    <property type="match status" value="2"/>
</dbReference>
<keyword evidence="3" id="KW-1185">Reference proteome</keyword>
<dbReference type="PANTHER" id="PTHR11102:SF160">
    <property type="entry name" value="ERAD-ASSOCIATED E3 UBIQUITIN-PROTEIN LIGASE COMPONENT HRD3"/>
    <property type="match status" value="1"/>
</dbReference>
<keyword evidence="1" id="KW-0812">Transmembrane</keyword>
<feature type="transmembrane region" description="Helical" evidence="1">
    <location>
        <begin position="21"/>
        <end position="44"/>
    </location>
</feature>
<protein>
    <recommendedName>
        <fullName evidence="4">Sel1 repeat family protein</fullName>
    </recommendedName>
</protein>
<reference evidence="3" key="1">
    <citation type="journal article" date="2023" name="Int. J. Syst. Evol. Microbiol.">
        <title>Mesoterricola silvestris gen. nov., sp. nov., Mesoterricola sediminis sp. nov., Geothrix oryzae sp. nov., Geothrix edaphica sp. nov., Geothrix rubra sp. nov., and Geothrix limicola sp. nov., six novel members of Acidobacteriota isolated from soils.</title>
        <authorList>
            <person name="Itoh H."/>
            <person name="Sugisawa Y."/>
            <person name="Mise K."/>
            <person name="Xu Z."/>
            <person name="Kuniyasu M."/>
            <person name="Ushijima N."/>
            <person name="Kawano K."/>
            <person name="Kobayashi E."/>
            <person name="Shiratori Y."/>
            <person name="Masuda Y."/>
            <person name="Senoo K."/>
        </authorList>
    </citation>
    <scope>NUCLEOTIDE SEQUENCE [LARGE SCALE GENOMIC DNA]</scope>
    <source>
        <strain evidence="3">Red222</strain>
    </source>
</reference>
<gene>
    <name evidence="2" type="ORF">GETHOR_06080</name>
</gene>